<keyword evidence="2" id="KW-1185">Reference proteome</keyword>
<dbReference type="Proteomes" id="UP000391919">
    <property type="component" value="Unassembled WGS sequence"/>
</dbReference>
<evidence type="ECO:0000313" key="1">
    <source>
        <dbReference type="EMBL" id="GER71155.1"/>
    </source>
</evidence>
<protein>
    <submittedName>
        <fullName evidence="1">Uncharacterized protein</fullName>
    </submittedName>
</protein>
<proteinExistence type="predicted"/>
<dbReference type="AlphaFoldDB" id="A0A5J4JKE4"/>
<reference evidence="1 2" key="1">
    <citation type="submission" date="2019-09" db="EMBL/GenBank/DDBJ databases">
        <title>Draft genome sequence of Bacillus sp. JC-7.</title>
        <authorList>
            <person name="Tanaka N."/>
            <person name="Shiwa Y."/>
            <person name="Fujita N."/>
            <person name="Tanasupawat S."/>
        </authorList>
    </citation>
    <scope>NUCLEOTIDE SEQUENCE [LARGE SCALE GENOMIC DNA]</scope>
    <source>
        <strain evidence="1 2">JC-7</strain>
    </source>
</reference>
<accession>A0A5J4JKE4</accession>
<gene>
    <name evidence="1" type="ORF">BpJC7_24580</name>
</gene>
<evidence type="ECO:0000313" key="2">
    <source>
        <dbReference type="Proteomes" id="UP000391919"/>
    </source>
</evidence>
<comment type="caution">
    <text evidence="1">The sequence shown here is derived from an EMBL/GenBank/DDBJ whole genome shotgun (WGS) entry which is preliminary data.</text>
</comment>
<sequence>MANRIILNETSYHGAGAIGHIPEEVKKKRVQKSADCHRCRSRQIRGREKNYLSAR</sequence>
<dbReference type="EMBL" id="BKZQ01000037">
    <property type="protein sequence ID" value="GER71155.1"/>
    <property type="molecule type" value="Genomic_DNA"/>
</dbReference>
<name>A0A5J4JKE4_9BACI</name>
<organism evidence="1 2">
    <name type="scientific">Weizmannia acidilactici</name>
    <dbReference type="NCBI Taxonomy" id="2607726"/>
    <lineage>
        <taxon>Bacteria</taxon>
        <taxon>Bacillati</taxon>
        <taxon>Bacillota</taxon>
        <taxon>Bacilli</taxon>
        <taxon>Bacillales</taxon>
        <taxon>Bacillaceae</taxon>
        <taxon>Heyndrickxia</taxon>
    </lineage>
</organism>